<sequence>MAAETMNPDWPLPLFDLARIASDRGDVERGLTLLRRAGAEPDYPLVELLEMYRAEPRRDVGRNDLCWCGSGRKYKKCHLGREQLPLDDRARWLYAKAIQHALVSGWNDLLIEVADERSRHAGDDPDALNTALGDPLVIDAVLFEGGPSRSSLRSAGRCCPTTSDCWHSSGCRCHGRCSRWSGCSAATASPCATCAPATPTRCGSTRPAASSRRGSWCARGRCPPVTPCDFSAAWNRSRCTNATG</sequence>
<evidence type="ECO:0000313" key="2">
    <source>
        <dbReference type="Proteomes" id="UP000189229"/>
    </source>
</evidence>
<dbReference type="InterPro" id="IPR004027">
    <property type="entry name" value="SEC_C_motif"/>
</dbReference>
<name>A0A1V3WGS6_MYCKA</name>
<gene>
    <name evidence="1" type="ORF">BZL30_8615</name>
</gene>
<dbReference type="AlphaFoldDB" id="A0A1V3WGS6"/>
<proteinExistence type="predicted"/>
<dbReference type="Pfam" id="PF02810">
    <property type="entry name" value="SEC-C"/>
    <property type="match status" value="1"/>
</dbReference>
<dbReference type="Gene3D" id="3.10.450.50">
    <property type="match status" value="1"/>
</dbReference>
<comment type="caution">
    <text evidence="1">The sequence shown here is derived from an EMBL/GenBank/DDBJ whole genome shotgun (WGS) entry which is preliminary data.</text>
</comment>
<organism evidence="1 2">
    <name type="scientific">Mycobacterium kansasii</name>
    <dbReference type="NCBI Taxonomy" id="1768"/>
    <lineage>
        <taxon>Bacteria</taxon>
        <taxon>Bacillati</taxon>
        <taxon>Actinomycetota</taxon>
        <taxon>Actinomycetes</taxon>
        <taxon>Mycobacteriales</taxon>
        <taxon>Mycobacteriaceae</taxon>
        <taxon>Mycobacterium</taxon>
    </lineage>
</organism>
<evidence type="ECO:0000313" key="1">
    <source>
        <dbReference type="EMBL" id="OOK65636.1"/>
    </source>
</evidence>
<reference evidence="1 2" key="1">
    <citation type="submission" date="2017-02" db="EMBL/GenBank/DDBJ databases">
        <title>Complete genome sequences of Mycobacterium kansasii strains isolated from rhesus macaques.</title>
        <authorList>
            <person name="Panda A."/>
            <person name="Nagaraj S."/>
            <person name="Zhao X."/>
            <person name="Tettelin H."/>
            <person name="Detolla L.J."/>
        </authorList>
    </citation>
    <scope>NUCLEOTIDE SEQUENCE [LARGE SCALE GENOMIC DNA]</scope>
    <source>
        <strain evidence="1 2">11-3813</strain>
    </source>
</reference>
<protein>
    <submittedName>
        <fullName evidence="1">SEC-C motif family protein</fullName>
    </submittedName>
</protein>
<accession>A0A1V3WGS6</accession>
<dbReference type="Proteomes" id="UP000189229">
    <property type="component" value="Unassembled WGS sequence"/>
</dbReference>
<dbReference type="SUPFAM" id="SSF103642">
    <property type="entry name" value="Sec-C motif"/>
    <property type="match status" value="1"/>
</dbReference>
<dbReference type="EMBL" id="MVBM01000010">
    <property type="protein sequence ID" value="OOK65636.1"/>
    <property type="molecule type" value="Genomic_DNA"/>
</dbReference>